<dbReference type="SMART" id="SM00343">
    <property type="entry name" value="ZnF_C2HC"/>
    <property type="match status" value="1"/>
</dbReference>
<name>A0A6L2MU68_TANCI</name>
<dbReference type="EMBL" id="BKCJ010007491">
    <property type="protein sequence ID" value="GEU77521.1"/>
    <property type="molecule type" value="Genomic_DNA"/>
</dbReference>
<evidence type="ECO:0000256" key="3">
    <source>
        <dbReference type="SAM" id="MobiDB-lite"/>
    </source>
</evidence>
<dbReference type="InterPro" id="IPR012337">
    <property type="entry name" value="RNaseH-like_sf"/>
</dbReference>
<dbReference type="GO" id="GO:0003676">
    <property type="term" value="F:nucleic acid binding"/>
    <property type="evidence" value="ECO:0007669"/>
    <property type="project" value="InterPro"/>
</dbReference>
<dbReference type="GO" id="GO:0008270">
    <property type="term" value="F:zinc ion binding"/>
    <property type="evidence" value="ECO:0007669"/>
    <property type="project" value="UniProtKB-KW"/>
</dbReference>
<gene>
    <name evidence="5" type="ORF">Tci_049499</name>
</gene>
<feature type="compositionally biased region" description="Polar residues" evidence="3">
    <location>
        <begin position="1087"/>
        <end position="1096"/>
    </location>
</feature>
<comment type="caution">
    <text evidence="5">The sequence shown here is derived from an EMBL/GenBank/DDBJ whole genome shotgun (WGS) entry which is preliminary data.</text>
</comment>
<dbReference type="PANTHER" id="PTHR11439">
    <property type="entry name" value="GAG-POL-RELATED RETROTRANSPOSON"/>
    <property type="match status" value="1"/>
</dbReference>
<keyword evidence="2" id="KW-0175">Coiled coil</keyword>
<feature type="coiled-coil region" evidence="2">
    <location>
        <begin position="1194"/>
        <end position="1248"/>
    </location>
</feature>
<keyword evidence="1" id="KW-0862">Zinc</keyword>
<dbReference type="InterPro" id="IPR036397">
    <property type="entry name" value="RNaseH_sf"/>
</dbReference>
<dbReference type="SUPFAM" id="SSF57756">
    <property type="entry name" value="Retrovirus zinc finger-like domains"/>
    <property type="match status" value="1"/>
</dbReference>
<feature type="region of interest" description="Disordered" evidence="3">
    <location>
        <begin position="141"/>
        <end position="181"/>
    </location>
</feature>
<evidence type="ECO:0000259" key="4">
    <source>
        <dbReference type="PROSITE" id="PS50158"/>
    </source>
</evidence>
<accession>A0A6L2MU68</accession>
<dbReference type="InterPro" id="IPR001878">
    <property type="entry name" value="Znf_CCHC"/>
</dbReference>
<protein>
    <submittedName>
        <fullName evidence="5">Putative ribonuclease H-like domain-containing protein</fullName>
    </submittedName>
</protein>
<dbReference type="InterPro" id="IPR036875">
    <property type="entry name" value="Znf_CCHC_sf"/>
</dbReference>
<feature type="compositionally biased region" description="Polar residues" evidence="3">
    <location>
        <begin position="142"/>
        <end position="157"/>
    </location>
</feature>
<organism evidence="5">
    <name type="scientific">Tanacetum cinerariifolium</name>
    <name type="common">Dalmatian daisy</name>
    <name type="synonym">Chrysanthemum cinerariifolium</name>
    <dbReference type="NCBI Taxonomy" id="118510"/>
    <lineage>
        <taxon>Eukaryota</taxon>
        <taxon>Viridiplantae</taxon>
        <taxon>Streptophyta</taxon>
        <taxon>Embryophyta</taxon>
        <taxon>Tracheophyta</taxon>
        <taxon>Spermatophyta</taxon>
        <taxon>Magnoliopsida</taxon>
        <taxon>eudicotyledons</taxon>
        <taxon>Gunneridae</taxon>
        <taxon>Pentapetalae</taxon>
        <taxon>asterids</taxon>
        <taxon>campanulids</taxon>
        <taxon>Asterales</taxon>
        <taxon>Asteraceae</taxon>
        <taxon>Asteroideae</taxon>
        <taxon>Anthemideae</taxon>
        <taxon>Anthemidinae</taxon>
        <taxon>Tanacetum</taxon>
    </lineage>
</organism>
<evidence type="ECO:0000313" key="5">
    <source>
        <dbReference type="EMBL" id="GEU77521.1"/>
    </source>
</evidence>
<dbReference type="Pfam" id="PF07727">
    <property type="entry name" value="RVT_2"/>
    <property type="match status" value="1"/>
</dbReference>
<feature type="region of interest" description="Disordered" evidence="3">
    <location>
        <begin position="1043"/>
        <end position="1171"/>
    </location>
</feature>
<feature type="compositionally biased region" description="Polar residues" evidence="3">
    <location>
        <begin position="170"/>
        <end position="181"/>
    </location>
</feature>
<dbReference type="Gene3D" id="4.10.60.10">
    <property type="entry name" value="Zinc finger, CCHC-type"/>
    <property type="match status" value="1"/>
</dbReference>
<feature type="region of interest" description="Disordered" evidence="3">
    <location>
        <begin position="1352"/>
        <end position="1387"/>
    </location>
</feature>
<dbReference type="PANTHER" id="PTHR11439:SF495">
    <property type="entry name" value="REVERSE TRANSCRIPTASE, RNA-DEPENDENT DNA POLYMERASE-RELATED"/>
    <property type="match status" value="1"/>
</dbReference>
<dbReference type="CDD" id="cd09272">
    <property type="entry name" value="RNase_HI_RT_Ty1"/>
    <property type="match status" value="1"/>
</dbReference>
<dbReference type="Gene3D" id="3.30.420.10">
    <property type="entry name" value="Ribonuclease H-like superfamily/Ribonuclease H"/>
    <property type="match status" value="1"/>
</dbReference>
<dbReference type="InterPro" id="IPR043502">
    <property type="entry name" value="DNA/RNA_pol_sf"/>
</dbReference>
<evidence type="ECO:0000256" key="1">
    <source>
        <dbReference type="PROSITE-ProRule" id="PRU00047"/>
    </source>
</evidence>
<dbReference type="SUPFAM" id="SSF56672">
    <property type="entry name" value="DNA/RNA polymerases"/>
    <property type="match status" value="1"/>
</dbReference>
<keyword evidence="1" id="KW-0479">Metal-binding</keyword>
<feature type="compositionally biased region" description="Polar residues" evidence="3">
    <location>
        <begin position="1129"/>
        <end position="1145"/>
    </location>
</feature>
<dbReference type="PROSITE" id="PS50158">
    <property type="entry name" value="ZF_CCHC"/>
    <property type="match status" value="1"/>
</dbReference>
<dbReference type="SUPFAM" id="SSF53098">
    <property type="entry name" value="Ribonuclease H-like"/>
    <property type="match status" value="1"/>
</dbReference>
<dbReference type="Pfam" id="PF14223">
    <property type="entry name" value="Retrotran_gag_2"/>
    <property type="match status" value="1"/>
</dbReference>
<proteinExistence type="predicted"/>
<feature type="domain" description="CCHC-type" evidence="4">
    <location>
        <begin position="239"/>
        <end position="252"/>
    </location>
</feature>
<reference evidence="5" key="1">
    <citation type="journal article" date="2019" name="Sci. Rep.">
        <title>Draft genome of Tanacetum cinerariifolium, the natural source of mosquito coil.</title>
        <authorList>
            <person name="Yamashiro T."/>
            <person name="Shiraishi A."/>
            <person name="Satake H."/>
            <person name="Nakayama K."/>
        </authorList>
    </citation>
    <scope>NUCLEOTIDE SEQUENCE</scope>
</reference>
<keyword evidence="1" id="KW-0863">Zinc-finger</keyword>
<sequence length="1387" mass="159067">MTDYSLWEVIKNGNKVLKRTVGTVEKIYEPTSAEEKLVMKNEMKTRGTLLMALLNKDQIKFHSYKDAKLLMEAIEKRLKKLISQLEIQGEVIKQEDMNLKLLRSLPSKWKTHALIWRNKADIETISLDDLYNNLKIDEPELTGSSSTSQNPQNIAFVSSNSTNSTSSTNEADNTAYATNSPQLAREDLEQIDLDDLEEMDLHWEMAMLTIRARRFIKRTSRNLDINGQKNGFNRSKVECFNCHKNGHFARECLQSVEERLAHYKKNEAVFKEKINILNLEVKLRDNSLVENKKKLEKEKKERDELKLTLEKFQNSSKSLNNLLESQVSDKFKTGLGYKAASPAVESFMNSSEMLENQENVKSRLDKWYHAVPPPYTWNYIPPKPDLMFIDEQVKSESVDVVSNVASSDVKTVKSKHEFIDVKIRVCTALSKLNLVVRPVWNNTSRVNHKNFANKMTHLHPKRRFVPQEILTKSGKLKTAGTPVNTVRPVNTTDSKPFVNCSRPISNAFKRGHSQVIRPFNKDGKGRISGKGKIKTRTLDFNDVYFWTKKEFSVARTPQQNGVAERKNKTLIEAARTMDHLGKFDGKADEGFFVEYYAVSKAIRVFNKKIMIVKETLNIRFLENAPNVKGNGPDWLFNIDSLTIYELFAGKQTNGSKDSAVDAIKKATKVDESRVSDNGGQDDQVTRSEFERLLQQERKIEEEVYVYKPPRFEDLDFPNKVDKVEKALYGLHQAPRAWYETLSTYLMENGFHRGQIDKTLFNKRHKDDILLVQVYVDDIIFGSTKKELRLQVQQKSDGIFISQDKYVADILKKFDFSTVKTTSTLMEPNKALLKDAEAEEVDVHLYKSMIGSLVYLTASRPDITFAVFAWVSDYARASLDRKSTTGGCQFLGKRLISWQCKKQTIVANSTTEAEYVVAVNCCRKVLWIQNQMLDYGFKFLHTKIYIDNESTIYIVKNLVFHSKTKHIKIRHHFIRDSYEKKLIQVIKIHTDQNVADLLTKAFDVSRRHLKLEDSNGISTLPNTEIFEQLALMRYASNSDKLTFQKVPPESHHTPSGDPTISQPPLSSPSRVSTPPHDSPLPGGHTPGITPTNVSSQEDQPEDKSGVLSATKVLADTTRVHNYSRRKRAVSTGSGRVSTGKSTSSPRATKDKGKAIMTESKPEQTTTKLRKRQERAGYEATIRLQEHHDEEVSQRIAKDAEIAQRLQEEIDATERQRMAQVHQAAQTFTEDEWENIRARVEAERLQAEEKEKYSKDDKEKMLVDLIHQRKKFFAQQRAKAKRNKPMTQAQQRTYMSNYIKHMGSYTLKQLKKLSFKEIKELFEATIRRIQDFVLVERKGDKEISKFAGAGGLKRDAEEEFNQGSSKKQKNVEASRSVQEQPVEKEKELS</sequence>
<evidence type="ECO:0000256" key="2">
    <source>
        <dbReference type="SAM" id="Coils"/>
    </source>
</evidence>
<feature type="compositionally biased region" description="Low complexity" evidence="3">
    <location>
        <begin position="158"/>
        <end position="169"/>
    </location>
</feature>
<dbReference type="InterPro" id="IPR013103">
    <property type="entry name" value="RVT_2"/>
</dbReference>
<feature type="coiled-coil region" evidence="2">
    <location>
        <begin position="253"/>
        <end position="322"/>
    </location>
</feature>
<feature type="compositionally biased region" description="Polar residues" evidence="3">
    <location>
        <begin position="1055"/>
        <end position="1071"/>
    </location>
</feature>
<feature type="compositionally biased region" description="Polar residues" evidence="3">
    <location>
        <begin position="1359"/>
        <end position="1377"/>
    </location>
</feature>